<reference evidence="2" key="1">
    <citation type="journal article" date="2019" name="Curr. Biol.">
        <title>Genome Sequence of Striga asiatica Provides Insight into the Evolution of Plant Parasitism.</title>
        <authorList>
            <person name="Yoshida S."/>
            <person name="Kim S."/>
            <person name="Wafula E.K."/>
            <person name="Tanskanen J."/>
            <person name="Kim Y.M."/>
            <person name="Honaas L."/>
            <person name="Yang Z."/>
            <person name="Spallek T."/>
            <person name="Conn C.E."/>
            <person name="Ichihashi Y."/>
            <person name="Cheong K."/>
            <person name="Cui S."/>
            <person name="Der J.P."/>
            <person name="Gundlach H."/>
            <person name="Jiao Y."/>
            <person name="Hori C."/>
            <person name="Ishida J.K."/>
            <person name="Kasahara H."/>
            <person name="Kiba T."/>
            <person name="Kim M.S."/>
            <person name="Koo N."/>
            <person name="Laohavisit A."/>
            <person name="Lee Y.H."/>
            <person name="Lumba S."/>
            <person name="McCourt P."/>
            <person name="Mortimer J.C."/>
            <person name="Mutuku J.M."/>
            <person name="Nomura T."/>
            <person name="Sasaki-Sekimoto Y."/>
            <person name="Seto Y."/>
            <person name="Wang Y."/>
            <person name="Wakatake T."/>
            <person name="Sakakibara H."/>
            <person name="Demura T."/>
            <person name="Yamaguchi S."/>
            <person name="Yoneyama K."/>
            <person name="Manabe R.I."/>
            <person name="Nelson D.C."/>
            <person name="Schulman A.H."/>
            <person name="Timko M.P."/>
            <person name="dePamphilis C.W."/>
            <person name="Choi D."/>
            <person name="Shirasu K."/>
        </authorList>
    </citation>
    <scope>NUCLEOTIDE SEQUENCE [LARGE SCALE GENOMIC DNA]</scope>
    <source>
        <strain evidence="2">cv. UVA1</strain>
    </source>
</reference>
<name>A0A5A7PX79_STRAF</name>
<organism evidence="1 2">
    <name type="scientific">Striga asiatica</name>
    <name type="common">Asiatic witchweed</name>
    <name type="synonym">Buchnera asiatica</name>
    <dbReference type="NCBI Taxonomy" id="4170"/>
    <lineage>
        <taxon>Eukaryota</taxon>
        <taxon>Viridiplantae</taxon>
        <taxon>Streptophyta</taxon>
        <taxon>Embryophyta</taxon>
        <taxon>Tracheophyta</taxon>
        <taxon>Spermatophyta</taxon>
        <taxon>Magnoliopsida</taxon>
        <taxon>eudicotyledons</taxon>
        <taxon>Gunneridae</taxon>
        <taxon>Pentapetalae</taxon>
        <taxon>asterids</taxon>
        <taxon>lamiids</taxon>
        <taxon>Lamiales</taxon>
        <taxon>Orobanchaceae</taxon>
        <taxon>Buchnereae</taxon>
        <taxon>Striga</taxon>
    </lineage>
</organism>
<dbReference type="Proteomes" id="UP000325081">
    <property type="component" value="Unassembled WGS sequence"/>
</dbReference>
<dbReference type="EMBL" id="BKCP01005383">
    <property type="protein sequence ID" value="GER37483.1"/>
    <property type="molecule type" value="Genomic_DNA"/>
</dbReference>
<evidence type="ECO:0000313" key="1">
    <source>
        <dbReference type="EMBL" id="GER37483.1"/>
    </source>
</evidence>
<keyword evidence="2" id="KW-1185">Reference proteome</keyword>
<evidence type="ECO:0000313" key="2">
    <source>
        <dbReference type="Proteomes" id="UP000325081"/>
    </source>
</evidence>
<comment type="caution">
    <text evidence="1">The sequence shown here is derived from an EMBL/GenBank/DDBJ whole genome shotgun (WGS) entry which is preliminary data.</text>
</comment>
<accession>A0A5A7PX79</accession>
<sequence>MGFWPYSADEYRIRSFRIISSSGPRAEEFNRATLLFCLFHYHYYLFSESKPAACRSLSNHQTLGERWRARLDLETTATIAWVIVRCGCFSRENQEIGRLETPWPRSSSPPEPHREKGLYGVEFQRQTTY</sequence>
<dbReference type="AlphaFoldDB" id="A0A5A7PX79"/>
<proteinExistence type="predicted"/>
<gene>
    <name evidence="1" type="ORF">STAS_13900</name>
</gene>
<protein>
    <submittedName>
        <fullName evidence="1">SGF29 tudor-like domain</fullName>
    </submittedName>
</protein>